<evidence type="ECO:0000313" key="3">
    <source>
        <dbReference type="Proteomes" id="UP000006671"/>
    </source>
</evidence>
<organism evidence="3">
    <name type="scientific">Naegleria gruberi</name>
    <name type="common">Amoeba</name>
    <dbReference type="NCBI Taxonomy" id="5762"/>
    <lineage>
        <taxon>Eukaryota</taxon>
        <taxon>Discoba</taxon>
        <taxon>Heterolobosea</taxon>
        <taxon>Tetramitia</taxon>
        <taxon>Eutetramitia</taxon>
        <taxon>Vahlkampfiidae</taxon>
        <taxon>Naegleria</taxon>
    </lineage>
</organism>
<accession>D2VI19</accession>
<protein>
    <submittedName>
        <fullName evidence="2">Uncharacterized protein</fullName>
    </submittedName>
</protein>
<feature type="compositionally biased region" description="Basic residues" evidence="1">
    <location>
        <begin position="278"/>
        <end position="291"/>
    </location>
</feature>
<dbReference type="Proteomes" id="UP000006671">
    <property type="component" value="Unassembled WGS sequence"/>
</dbReference>
<feature type="region of interest" description="Disordered" evidence="1">
    <location>
        <begin position="251"/>
        <end position="319"/>
    </location>
</feature>
<feature type="region of interest" description="Disordered" evidence="1">
    <location>
        <begin position="341"/>
        <end position="368"/>
    </location>
</feature>
<feature type="compositionally biased region" description="Basic and acidic residues" evidence="1">
    <location>
        <begin position="356"/>
        <end position="368"/>
    </location>
</feature>
<dbReference type="RefSeq" id="XP_002676183.1">
    <property type="nucleotide sequence ID" value="XM_002676137.1"/>
</dbReference>
<reference evidence="2 3" key="1">
    <citation type="journal article" date="2010" name="Cell">
        <title>The genome of Naegleria gruberi illuminates early eukaryotic versatility.</title>
        <authorList>
            <person name="Fritz-Laylin L.K."/>
            <person name="Prochnik S.E."/>
            <person name="Ginger M.L."/>
            <person name="Dacks J.B."/>
            <person name="Carpenter M.L."/>
            <person name="Field M.C."/>
            <person name="Kuo A."/>
            <person name="Paredez A."/>
            <person name="Chapman J."/>
            <person name="Pham J."/>
            <person name="Shu S."/>
            <person name="Neupane R."/>
            <person name="Cipriano M."/>
            <person name="Mancuso J."/>
            <person name="Tu H."/>
            <person name="Salamov A."/>
            <person name="Lindquist E."/>
            <person name="Shapiro H."/>
            <person name="Lucas S."/>
            <person name="Grigoriev I.V."/>
            <person name="Cande W.Z."/>
            <person name="Fulton C."/>
            <person name="Rokhsar D.S."/>
            <person name="Dawson S.C."/>
        </authorList>
    </citation>
    <scope>NUCLEOTIDE SEQUENCE [LARGE SCALE GENOMIC DNA]</scope>
    <source>
        <strain evidence="2 3">NEG-M</strain>
    </source>
</reference>
<dbReference type="AlphaFoldDB" id="D2VI19"/>
<keyword evidence="3" id="KW-1185">Reference proteome</keyword>
<feature type="region of interest" description="Disordered" evidence="1">
    <location>
        <begin position="1"/>
        <end position="95"/>
    </location>
</feature>
<gene>
    <name evidence="2" type="ORF">NAEGRDRAFT_58274</name>
</gene>
<dbReference type="InParanoid" id="D2VI19"/>
<proteinExistence type="predicted"/>
<feature type="compositionally biased region" description="Low complexity" evidence="1">
    <location>
        <begin position="49"/>
        <end position="61"/>
    </location>
</feature>
<name>D2VI19_NAEGR</name>
<dbReference type="KEGG" id="ngr:NAEGRDRAFT_58274"/>
<feature type="compositionally biased region" description="Acidic residues" evidence="1">
    <location>
        <begin position="62"/>
        <end position="76"/>
    </location>
</feature>
<dbReference type="GeneID" id="8853394"/>
<feature type="compositionally biased region" description="Basic residues" evidence="1">
    <location>
        <begin position="31"/>
        <end position="40"/>
    </location>
</feature>
<dbReference type="EMBL" id="GG738873">
    <property type="protein sequence ID" value="EFC43439.1"/>
    <property type="molecule type" value="Genomic_DNA"/>
</dbReference>
<evidence type="ECO:0000313" key="2">
    <source>
        <dbReference type="EMBL" id="EFC43439.1"/>
    </source>
</evidence>
<dbReference type="VEuPathDB" id="AmoebaDB:NAEGRDRAFT_58274"/>
<feature type="compositionally biased region" description="Polar residues" evidence="1">
    <location>
        <begin position="260"/>
        <end position="270"/>
    </location>
</feature>
<sequence>MLSNNNNIKVEEEILNESNIQQEESLFLEKPKRRQGKKSVKLVEEPIIAASTSSEDTNNNNDNEEEEEEADDEYSADDISAGTHGSNPSRQWQKDDTFNNQAGYCISVGITTRDESLPIYDTPCKMYSSLRYKLQYKCVIVTSGLSASSTPKLLMCRVTVIDEETSKEIKKDNKPIIDDSLISLKCTSTNATAGQSLVFEANHKIKFKSVSFHHNKSKWRLLLQLFSDSNQSINTPVLVIKSAPFQVYARRPKVSERDSTNGLLTSTPVPTSKEEKKQKKKKNELKKRKRSASMASKDIAPPKIEKPSTDEETNAPTIPIVSTESCIASSSKDAPIITEPTIASSSTSTTTSDPTLVKEEPISHTETKTSIKQKKKLLDNFSKTLDTLLKFHSEMDDDSKRLAFEMLQQRMYNHFYSDLVQQHEWMAQQMAIQHQHQQMQDNLSPQNIETDHAVLEAGSADDIIVQCDNESTHYNDHMEHDHFLNMCDSGSFEDNMILHNDYHPFI</sequence>
<evidence type="ECO:0000256" key="1">
    <source>
        <dbReference type="SAM" id="MobiDB-lite"/>
    </source>
</evidence>
<dbReference type="OrthoDB" id="10476825at2759"/>
<feature type="compositionally biased region" description="Low complexity" evidence="1">
    <location>
        <begin position="341"/>
        <end position="355"/>
    </location>
</feature>